<dbReference type="PANTHER" id="PTHR33112">
    <property type="entry name" value="DOMAIN PROTEIN, PUTATIVE-RELATED"/>
    <property type="match status" value="1"/>
</dbReference>
<sequence length="535" mass="60102">MTGMMVHFSITAGKGSPAVTSGNVLGVGPFADSASAEALSVLEGWVNECVADHEECRWPKFSRGKEEETKPELPTRVIDVGTDADGATVRLVETKGRRDHYAALSHCWGPPTKQPLCTLKATFLQHLAGIPVSSLPKTFRDAVAITRLLNLRYLWIDSLCIIQDDKNDWSMEAPRMGSLYSRAYLVIAASGARDSSEGCFVHRIAPNDSIKIPYKADGIQDGDILLTVRNRYLPEPSLQPLGRRAWVLQEWVLARRLIHFTSTGLMWSCHRLGKEAMQEDGTVVRGNEVNSWDNIIESYTIRDLTYLSDKLAAVEGISNEMQGSRKDRYFSGVWTGELPQEVFWIGRETRRPDELRGFPTWSWASTHGACLTWTPTRIIGGRLSIHSKCEIEDESTLVVTGKGRECLIKKWTHLVHDHLREPPFSEHKTSSISSLPVHFYKTVVHHMLDPTTGNIIGIAVLDDKDGFSDGEYQCASLFLMREDEHPSRPGEQIVYLALLVRVSSENPGYYQRIGVGFIVDMEWFQREGAQKFKIN</sequence>
<dbReference type="PANTHER" id="PTHR33112:SF10">
    <property type="entry name" value="TOL"/>
    <property type="match status" value="1"/>
</dbReference>
<dbReference type="Pfam" id="PF06985">
    <property type="entry name" value="HET"/>
    <property type="match status" value="1"/>
</dbReference>
<proteinExistence type="predicted"/>
<dbReference type="OrthoDB" id="5347061at2759"/>
<name>A0A8E2E3G5_9PEZI</name>
<reference evidence="2 3" key="1">
    <citation type="journal article" date="2016" name="Nat. Commun.">
        <title>Ectomycorrhizal ecology is imprinted in the genome of the dominant symbiotic fungus Cenococcum geophilum.</title>
        <authorList>
            <consortium name="DOE Joint Genome Institute"/>
            <person name="Peter M."/>
            <person name="Kohler A."/>
            <person name="Ohm R.A."/>
            <person name="Kuo A."/>
            <person name="Krutzmann J."/>
            <person name="Morin E."/>
            <person name="Arend M."/>
            <person name="Barry K.W."/>
            <person name="Binder M."/>
            <person name="Choi C."/>
            <person name="Clum A."/>
            <person name="Copeland A."/>
            <person name="Grisel N."/>
            <person name="Haridas S."/>
            <person name="Kipfer T."/>
            <person name="LaButti K."/>
            <person name="Lindquist E."/>
            <person name="Lipzen A."/>
            <person name="Maire R."/>
            <person name="Meier B."/>
            <person name="Mihaltcheva S."/>
            <person name="Molinier V."/>
            <person name="Murat C."/>
            <person name="Poggeler S."/>
            <person name="Quandt C.A."/>
            <person name="Sperisen C."/>
            <person name="Tritt A."/>
            <person name="Tisserant E."/>
            <person name="Crous P.W."/>
            <person name="Henrissat B."/>
            <person name="Nehls U."/>
            <person name="Egli S."/>
            <person name="Spatafora J.W."/>
            <person name="Grigoriev I.V."/>
            <person name="Martin F.M."/>
        </authorList>
    </citation>
    <scope>NUCLEOTIDE SEQUENCE [LARGE SCALE GENOMIC DNA]</scope>
    <source>
        <strain evidence="2 3">CBS 459.81</strain>
    </source>
</reference>
<dbReference type="Proteomes" id="UP000250266">
    <property type="component" value="Unassembled WGS sequence"/>
</dbReference>
<protein>
    <submittedName>
        <fullName evidence="2">HET-domain-containing protein</fullName>
    </submittedName>
</protein>
<organism evidence="2 3">
    <name type="scientific">Lepidopterella palustris CBS 459.81</name>
    <dbReference type="NCBI Taxonomy" id="1314670"/>
    <lineage>
        <taxon>Eukaryota</taxon>
        <taxon>Fungi</taxon>
        <taxon>Dikarya</taxon>
        <taxon>Ascomycota</taxon>
        <taxon>Pezizomycotina</taxon>
        <taxon>Dothideomycetes</taxon>
        <taxon>Pleosporomycetidae</taxon>
        <taxon>Mytilinidiales</taxon>
        <taxon>Argynnaceae</taxon>
        <taxon>Lepidopterella</taxon>
    </lineage>
</organism>
<feature type="domain" description="Heterokaryon incompatibility" evidence="1">
    <location>
        <begin position="101"/>
        <end position="250"/>
    </location>
</feature>
<dbReference type="EMBL" id="KV745196">
    <property type="protein sequence ID" value="OCK76602.1"/>
    <property type="molecule type" value="Genomic_DNA"/>
</dbReference>
<dbReference type="InterPro" id="IPR010730">
    <property type="entry name" value="HET"/>
</dbReference>
<evidence type="ECO:0000259" key="1">
    <source>
        <dbReference type="Pfam" id="PF06985"/>
    </source>
</evidence>
<keyword evidence="3" id="KW-1185">Reference proteome</keyword>
<dbReference type="AlphaFoldDB" id="A0A8E2E3G5"/>
<evidence type="ECO:0000313" key="2">
    <source>
        <dbReference type="EMBL" id="OCK76602.1"/>
    </source>
</evidence>
<accession>A0A8E2E3G5</accession>
<evidence type="ECO:0000313" key="3">
    <source>
        <dbReference type="Proteomes" id="UP000250266"/>
    </source>
</evidence>
<gene>
    <name evidence="2" type="ORF">K432DRAFT_335407</name>
</gene>